<keyword evidence="2" id="KW-1185">Reference proteome</keyword>
<dbReference type="OrthoDB" id="10309967at2759"/>
<protein>
    <submittedName>
        <fullName evidence="1">Uncharacterized protein</fullName>
    </submittedName>
</protein>
<organism evidence="1 2">
    <name type="scientific">Symbiodinium microadriaticum</name>
    <name type="common">Dinoflagellate</name>
    <name type="synonym">Zooxanthella microadriatica</name>
    <dbReference type="NCBI Taxonomy" id="2951"/>
    <lineage>
        <taxon>Eukaryota</taxon>
        <taxon>Sar</taxon>
        <taxon>Alveolata</taxon>
        <taxon>Dinophyceae</taxon>
        <taxon>Suessiales</taxon>
        <taxon>Symbiodiniaceae</taxon>
        <taxon>Symbiodinium</taxon>
    </lineage>
</organism>
<evidence type="ECO:0000313" key="1">
    <source>
        <dbReference type="EMBL" id="OLQ10070.1"/>
    </source>
</evidence>
<accession>A0A1Q9ERM5</accession>
<proteinExistence type="predicted"/>
<name>A0A1Q9ERM5_SYMMI</name>
<comment type="caution">
    <text evidence="1">The sequence shown here is derived from an EMBL/GenBank/DDBJ whole genome shotgun (WGS) entry which is preliminary data.</text>
</comment>
<gene>
    <name evidence="1" type="ORF">AK812_SmicGene6272</name>
</gene>
<evidence type="ECO:0000313" key="2">
    <source>
        <dbReference type="Proteomes" id="UP000186817"/>
    </source>
</evidence>
<reference evidence="1 2" key="1">
    <citation type="submission" date="2016-02" db="EMBL/GenBank/DDBJ databases">
        <title>Genome analysis of coral dinoflagellate symbionts highlights evolutionary adaptations to a symbiotic lifestyle.</title>
        <authorList>
            <person name="Aranda M."/>
            <person name="Li Y."/>
            <person name="Liew Y.J."/>
            <person name="Baumgarten S."/>
            <person name="Simakov O."/>
            <person name="Wilson M."/>
            <person name="Piel J."/>
            <person name="Ashoor H."/>
            <person name="Bougouffa S."/>
            <person name="Bajic V.B."/>
            <person name="Ryu T."/>
            <person name="Ravasi T."/>
            <person name="Bayer T."/>
            <person name="Micklem G."/>
            <person name="Kim H."/>
            <person name="Bhak J."/>
            <person name="Lajeunesse T.C."/>
            <person name="Voolstra C.R."/>
        </authorList>
    </citation>
    <scope>NUCLEOTIDE SEQUENCE [LARGE SCALE GENOMIC DNA]</scope>
    <source>
        <strain evidence="1 2">CCMP2467</strain>
    </source>
</reference>
<dbReference type="EMBL" id="LSRX01000085">
    <property type="protein sequence ID" value="OLQ10070.1"/>
    <property type="molecule type" value="Genomic_DNA"/>
</dbReference>
<sequence>MGGQLLTSAEKLAGVIHSLKAHVAQKEGFTLLSADSTDFLLAMALLAEAFSLGTPAPTLPVSRTVPTRGRAGREAPERGVSPALAPAATALAAGVVAKRCSSGFRRGHVARGVRSKANPERPIRSEELIEQRVDEAEMEQNLAYLDSKESRDPFLKAMKPMKRRADLASEPADMENQRQNFQGKRERTVRALMQSFLRMQVFILIGCGRWAKTNLSGTMRPELDAMHTVGGVRVEQALEKETSIACPSCAAQLLAVSVSLVKRTLQMVDVNGGGVSITSINRETDLDEMIEEVKRRKEAGMPSLGKAFWLRFPIVAEGCTFTLTPRSMSLSSTEKRRLLASEGLDGKSVTITVDTPEIVPPEEPSIEAFRLGENIDNAVIMMNFHDLFYHRKGKHPDVGGVSQYMFSLFWLGQEVIFLLLAPGAASHLTWMPPGDADFGVLFSKDSNIVLHHSQQTKLYHHQGLG</sequence>
<dbReference type="AlphaFoldDB" id="A0A1Q9ERM5"/>
<dbReference type="Proteomes" id="UP000186817">
    <property type="component" value="Unassembled WGS sequence"/>
</dbReference>